<comment type="similarity">
    <text evidence="2">Belongs to the fimbrial protein family.</text>
</comment>
<reference evidence="6" key="1">
    <citation type="submission" date="2024-07" db="EMBL/GenBank/DDBJ databases">
        <title>Identification and characteristics of a novel species of coltsfoot's symbiotic bacteria.</title>
        <authorList>
            <person name="Juszczyk A."/>
            <person name="Jasielczuk I."/>
            <person name="Gurgul A."/>
            <person name="Rogala M."/>
            <person name="Kowalczyk A."/>
            <person name="Szmatola T."/>
            <person name="Kosecka-Strojek M."/>
            <person name="Arent Z."/>
            <person name="Latowski D."/>
        </authorList>
    </citation>
    <scope>NUCLEOTIDE SEQUENCE</scope>
    <source>
        <strain evidence="6">Hg7Tf</strain>
    </source>
</reference>
<protein>
    <submittedName>
        <fullName evidence="6">Fimbrial protein</fullName>
    </submittedName>
</protein>
<dbReference type="GO" id="GO:0009289">
    <property type="term" value="C:pilus"/>
    <property type="evidence" value="ECO:0007669"/>
    <property type="project" value="UniProtKB-SubCell"/>
</dbReference>
<dbReference type="EMBL" id="CP162607">
    <property type="protein sequence ID" value="XDK38797.1"/>
    <property type="molecule type" value="Genomic_DNA"/>
</dbReference>
<dbReference type="InterPro" id="IPR050263">
    <property type="entry name" value="Bact_Fimbrial_Adh_Pro"/>
</dbReference>
<keyword evidence="3 5" id="KW-0732">Signal</keyword>
<evidence type="ECO:0000256" key="2">
    <source>
        <dbReference type="ARBA" id="ARBA00006671"/>
    </source>
</evidence>
<dbReference type="RefSeq" id="WP_045185364.1">
    <property type="nucleotide sequence ID" value="NZ_CP162607.1"/>
</dbReference>
<dbReference type="PANTHER" id="PTHR33420:SF3">
    <property type="entry name" value="FIMBRIAL SUBUNIT ELFA"/>
    <property type="match status" value="1"/>
</dbReference>
<name>A0AB39I7J8_9PSED</name>
<proteinExistence type="inferred from homology"/>
<dbReference type="GO" id="GO:0043709">
    <property type="term" value="P:cell adhesion involved in single-species biofilm formation"/>
    <property type="evidence" value="ECO:0007669"/>
    <property type="project" value="TreeGrafter"/>
</dbReference>
<evidence type="ECO:0000256" key="3">
    <source>
        <dbReference type="ARBA" id="ARBA00022729"/>
    </source>
</evidence>
<sequence length="182" mass="19174">MIRSTTVLLIPLALFGLGEPARATEPLPGGAQKGRVQLVGSIVDSACSIRVGNANQAVAFKPTALGGLVRGATSDQQTLNIYISDCIASNSSADGDPSQRFRLTFESEREGKHFGVQGAARGIALQIKDEQGKLISPGMLLEHSTPSADMLMLNYSLTLVGSGHALEAGDYHATIKLSIQHF</sequence>
<evidence type="ECO:0000256" key="5">
    <source>
        <dbReference type="SAM" id="SignalP"/>
    </source>
</evidence>
<keyword evidence="4" id="KW-0281">Fimbrium</keyword>
<evidence type="ECO:0000256" key="4">
    <source>
        <dbReference type="ARBA" id="ARBA00023263"/>
    </source>
</evidence>
<dbReference type="InterPro" id="IPR036937">
    <property type="entry name" value="Adhesion_dom_fimbrial_sf"/>
</dbReference>
<dbReference type="AlphaFoldDB" id="A0AB39I7J8"/>
<accession>A0AB39I7J8</accession>
<feature type="signal peptide" evidence="5">
    <location>
        <begin position="1"/>
        <end position="23"/>
    </location>
</feature>
<organism evidence="6">
    <name type="scientific">Pseudomonas sp. Hg7Tf</name>
    <dbReference type="NCBI Taxonomy" id="3236988"/>
    <lineage>
        <taxon>Bacteria</taxon>
        <taxon>Pseudomonadati</taxon>
        <taxon>Pseudomonadota</taxon>
        <taxon>Gammaproteobacteria</taxon>
        <taxon>Pseudomonadales</taxon>
        <taxon>Pseudomonadaceae</taxon>
        <taxon>Pseudomonas</taxon>
    </lineage>
</organism>
<evidence type="ECO:0000313" key="6">
    <source>
        <dbReference type="EMBL" id="XDK38797.1"/>
    </source>
</evidence>
<dbReference type="Gene3D" id="2.60.40.1090">
    <property type="entry name" value="Fimbrial-type adhesion domain"/>
    <property type="match status" value="1"/>
</dbReference>
<evidence type="ECO:0000256" key="1">
    <source>
        <dbReference type="ARBA" id="ARBA00004561"/>
    </source>
</evidence>
<dbReference type="PANTHER" id="PTHR33420">
    <property type="entry name" value="FIMBRIAL SUBUNIT ELFA-RELATED"/>
    <property type="match status" value="1"/>
</dbReference>
<dbReference type="InterPro" id="IPR008966">
    <property type="entry name" value="Adhesion_dom_sf"/>
</dbReference>
<dbReference type="SUPFAM" id="SSF49401">
    <property type="entry name" value="Bacterial adhesins"/>
    <property type="match status" value="1"/>
</dbReference>
<feature type="chain" id="PRO_5044337538" evidence="5">
    <location>
        <begin position="24"/>
        <end position="182"/>
    </location>
</feature>
<gene>
    <name evidence="6" type="ORF">AB4Y39_09045</name>
</gene>
<comment type="subcellular location">
    <subcellularLocation>
        <location evidence="1">Fimbrium</location>
    </subcellularLocation>
</comment>